<reference evidence="1 2" key="1">
    <citation type="submission" date="2021-04" db="EMBL/GenBank/DDBJ databases">
        <title>The genome sequence of type strain Ideonella paludis KCTC 32238.</title>
        <authorList>
            <person name="Liu Y."/>
        </authorList>
    </citation>
    <scope>NUCLEOTIDE SEQUENCE [LARGE SCALE GENOMIC DNA]</scope>
    <source>
        <strain evidence="1 2">KCTC 32238</strain>
    </source>
</reference>
<protein>
    <submittedName>
        <fullName evidence="1">Uncharacterized protein</fullName>
    </submittedName>
</protein>
<dbReference type="Proteomes" id="UP000672097">
    <property type="component" value="Unassembled WGS sequence"/>
</dbReference>
<keyword evidence="2" id="KW-1185">Reference proteome</keyword>
<comment type="caution">
    <text evidence="1">The sequence shown here is derived from an EMBL/GenBank/DDBJ whole genome shotgun (WGS) entry which is preliminary data.</text>
</comment>
<organism evidence="1 2">
    <name type="scientific">Ideonella paludis</name>
    <dbReference type="NCBI Taxonomy" id="1233411"/>
    <lineage>
        <taxon>Bacteria</taxon>
        <taxon>Pseudomonadati</taxon>
        <taxon>Pseudomonadota</taxon>
        <taxon>Betaproteobacteria</taxon>
        <taxon>Burkholderiales</taxon>
        <taxon>Sphaerotilaceae</taxon>
        <taxon>Ideonella</taxon>
    </lineage>
</organism>
<gene>
    <name evidence="1" type="ORF">KAK11_16650</name>
</gene>
<accession>A0ABS5E0Y2</accession>
<evidence type="ECO:0000313" key="2">
    <source>
        <dbReference type="Proteomes" id="UP000672097"/>
    </source>
</evidence>
<sequence length="114" mass="12572">MYFLTIKAGNEVLRDRAPFTDYADALAACGEYYEPRAVGAALNFTSIVTGKKFMRSYAQLTRLADLADVPRDSPQAVAAAKQSNAFSFSKSYAFLVESAEGVQEAEKWAREDNE</sequence>
<name>A0ABS5E0Y2_9BURK</name>
<proteinExistence type="predicted"/>
<dbReference type="EMBL" id="JAGQDG010000006">
    <property type="protein sequence ID" value="MBQ0936959.1"/>
    <property type="molecule type" value="Genomic_DNA"/>
</dbReference>
<evidence type="ECO:0000313" key="1">
    <source>
        <dbReference type="EMBL" id="MBQ0936959.1"/>
    </source>
</evidence>